<dbReference type="SMART" id="SM00849">
    <property type="entry name" value="Lactamase_B"/>
    <property type="match status" value="1"/>
</dbReference>
<keyword evidence="6" id="KW-1185">Reference proteome</keyword>
<evidence type="ECO:0000313" key="6">
    <source>
        <dbReference type="Proteomes" id="UP001597497"/>
    </source>
</evidence>
<proteinExistence type="predicted"/>
<evidence type="ECO:0000259" key="4">
    <source>
        <dbReference type="SMART" id="SM00849"/>
    </source>
</evidence>
<dbReference type="InterPro" id="IPR050855">
    <property type="entry name" value="NDM-1-like"/>
</dbReference>
<dbReference type="CDD" id="cd07721">
    <property type="entry name" value="yflN-like_MBL-fold"/>
    <property type="match status" value="1"/>
</dbReference>
<name>A0ABW5R5I9_9BACL</name>
<feature type="domain" description="Metallo-beta-lactamase" evidence="4">
    <location>
        <begin position="17"/>
        <end position="219"/>
    </location>
</feature>
<organism evidence="5 6">
    <name type="scientific">Marinicrinis sediminis</name>
    <dbReference type="NCBI Taxonomy" id="1652465"/>
    <lineage>
        <taxon>Bacteria</taxon>
        <taxon>Bacillati</taxon>
        <taxon>Bacillota</taxon>
        <taxon>Bacilli</taxon>
        <taxon>Bacillales</taxon>
        <taxon>Paenibacillaceae</taxon>
    </lineage>
</organism>
<protein>
    <submittedName>
        <fullName evidence="5">MBL fold metallo-hydrolase</fullName>
    </submittedName>
</protein>
<dbReference type="RefSeq" id="WP_379927729.1">
    <property type="nucleotide sequence ID" value="NZ_JBHUMM010000002.1"/>
</dbReference>
<sequence>MKTPVKIIRIPILPMHMVNSHLLIGPDGCVLMDTGVPGSEEKVQRILKREGLTFRDIKLIIVTHAHIDHAGSAARLRELTQAPILAHEKDAKHYSQETPMTFCPTGWAGRVLLRNFITRPYTGFAPDVIVSGKAPLSLESYGIPGQVTPTPGHTSGSISVELDSKEAFVGDLVASGILLGGIMRKKHAIRPPFEDNPHQVARELQRLLASGHEHFHVGHGGPLKAEEVRKHAQSLLKLPYERTEP</sequence>
<dbReference type="Pfam" id="PF00753">
    <property type="entry name" value="Lactamase_B"/>
    <property type="match status" value="1"/>
</dbReference>
<dbReference type="EMBL" id="JBHUMM010000002">
    <property type="protein sequence ID" value="MFD2670352.1"/>
    <property type="molecule type" value="Genomic_DNA"/>
</dbReference>
<dbReference type="PANTHER" id="PTHR42951:SF17">
    <property type="entry name" value="METALLO-BETA-LACTAMASE DOMAIN-CONTAINING PROTEIN"/>
    <property type="match status" value="1"/>
</dbReference>
<dbReference type="InterPro" id="IPR001279">
    <property type="entry name" value="Metallo-B-lactamas"/>
</dbReference>
<comment type="catalytic activity">
    <reaction evidence="1">
        <text>3',5'-cyclic CMP + H2O = CMP + H(+)</text>
        <dbReference type="Rhea" id="RHEA:72675"/>
        <dbReference type="ChEBI" id="CHEBI:15377"/>
        <dbReference type="ChEBI" id="CHEBI:15378"/>
        <dbReference type="ChEBI" id="CHEBI:58003"/>
        <dbReference type="ChEBI" id="CHEBI:60377"/>
    </reaction>
    <physiologicalReaction direction="left-to-right" evidence="1">
        <dbReference type="Rhea" id="RHEA:72676"/>
    </physiologicalReaction>
</comment>
<comment type="catalytic activity">
    <reaction evidence="3">
        <text>3',5'-cyclic UMP + H2O = UMP + H(+)</text>
        <dbReference type="Rhea" id="RHEA:70575"/>
        <dbReference type="ChEBI" id="CHEBI:15377"/>
        <dbReference type="ChEBI" id="CHEBI:15378"/>
        <dbReference type="ChEBI" id="CHEBI:57865"/>
        <dbReference type="ChEBI" id="CHEBI:184387"/>
    </reaction>
    <physiologicalReaction direction="left-to-right" evidence="3">
        <dbReference type="Rhea" id="RHEA:70576"/>
    </physiologicalReaction>
</comment>
<gene>
    <name evidence="5" type="ORF">ACFSUC_01875</name>
</gene>
<dbReference type="SUPFAM" id="SSF56281">
    <property type="entry name" value="Metallo-hydrolase/oxidoreductase"/>
    <property type="match status" value="1"/>
</dbReference>
<evidence type="ECO:0000256" key="3">
    <source>
        <dbReference type="ARBA" id="ARBA00048505"/>
    </source>
</evidence>
<reference evidence="6" key="1">
    <citation type="journal article" date="2019" name="Int. J. Syst. Evol. Microbiol.">
        <title>The Global Catalogue of Microorganisms (GCM) 10K type strain sequencing project: providing services to taxonomists for standard genome sequencing and annotation.</title>
        <authorList>
            <consortium name="The Broad Institute Genomics Platform"/>
            <consortium name="The Broad Institute Genome Sequencing Center for Infectious Disease"/>
            <person name="Wu L."/>
            <person name="Ma J."/>
        </authorList>
    </citation>
    <scope>NUCLEOTIDE SEQUENCE [LARGE SCALE GENOMIC DNA]</scope>
    <source>
        <strain evidence="6">KCTC 33676</strain>
    </source>
</reference>
<dbReference type="Gene3D" id="3.60.15.10">
    <property type="entry name" value="Ribonuclease Z/Hydroxyacylglutathione hydrolase-like"/>
    <property type="match status" value="1"/>
</dbReference>
<evidence type="ECO:0000313" key="5">
    <source>
        <dbReference type="EMBL" id="MFD2670352.1"/>
    </source>
</evidence>
<dbReference type="PANTHER" id="PTHR42951">
    <property type="entry name" value="METALLO-BETA-LACTAMASE DOMAIN-CONTAINING"/>
    <property type="match status" value="1"/>
</dbReference>
<dbReference type="InterPro" id="IPR036866">
    <property type="entry name" value="RibonucZ/Hydroxyglut_hydro"/>
</dbReference>
<evidence type="ECO:0000256" key="1">
    <source>
        <dbReference type="ARBA" id="ARBA00034221"/>
    </source>
</evidence>
<comment type="caution">
    <text evidence="5">The sequence shown here is derived from an EMBL/GenBank/DDBJ whole genome shotgun (WGS) entry which is preliminary data.</text>
</comment>
<evidence type="ECO:0000256" key="2">
    <source>
        <dbReference type="ARBA" id="ARBA00034301"/>
    </source>
</evidence>
<accession>A0ABW5R5I9</accession>
<dbReference type="Proteomes" id="UP001597497">
    <property type="component" value="Unassembled WGS sequence"/>
</dbReference>
<comment type="function">
    <text evidence="2">Counteracts the endogenous Pycsar antiviral defense system. Phosphodiesterase that enables metal-dependent hydrolysis of host cyclic nucleotide Pycsar defense signals such as cCMP and cUMP.</text>
</comment>